<name>A0A921R568_SORBI</name>
<dbReference type="EMBL" id="CM027683">
    <property type="protein sequence ID" value="KAG0533537.1"/>
    <property type="molecule type" value="Genomic_DNA"/>
</dbReference>
<reference evidence="1" key="1">
    <citation type="journal article" date="2019" name="BMC Genomics">
        <title>A new reference genome for Sorghum bicolor reveals high levels of sequence similarity between sweet and grain genotypes: implications for the genetics of sugar metabolism.</title>
        <authorList>
            <person name="Cooper E.A."/>
            <person name="Brenton Z.W."/>
            <person name="Flinn B.S."/>
            <person name="Jenkins J."/>
            <person name="Shu S."/>
            <person name="Flowers D."/>
            <person name="Luo F."/>
            <person name="Wang Y."/>
            <person name="Xia P."/>
            <person name="Barry K."/>
            <person name="Daum C."/>
            <person name="Lipzen A."/>
            <person name="Yoshinaga Y."/>
            <person name="Schmutz J."/>
            <person name="Saski C."/>
            <person name="Vermerris W."/>
            <person name="Kresovich S."/>
        </authorList>
    </citation>
    <scope>NUCLEOTIDE SEQUENCE</scope>
</reference>
<sequence>MTTRGSTAPTDDEPSVKVVVSAQPTVSRRVDSKDLWFVRRTASDSIVVRGGWHPRRQGLLGRCIWSGGSIIRD</sequence>
<protein>
    <submittedName>
        <fullName evidence="1">Uncharacterized protein</fullName>
    </submittedName>
</protein>
<proteinExistence type="predicted"/>
<dbReference type="EMBL" id="CM027683">
    <property type="protein sequence ID" value="KAG0533536.1"/>
    <property type="molecule type" value="Genomic_DNA"/>
</dbReference>
<reference evidence="1" key="2">
    <citation type="submission" date="2020-10" db="EMBL/GenBank/DDBJ databases">
        <authorList>
            <person name="Cooper E.A."/>
            <person name="Brenton Z.W."/>
            <person name="Flinn B.S."/>
            <person name="Jenkins J."/>
            <person name="Shu S."/>
            <person name="Flowers D."/>
            <person name="Luo F."/>
            <person name="Wang Y."/>
            <person name="Xia P."/>
            <person name="Barry K."/>
            <person name="Daum C."/>
            <person name="Lipzen A."/>
            <person name="Yoshinaga Y."/>
            <person name="Schmutz J."/>
            <person name="Saski C."/>
            <person name="Vermerris W."/>
            <person name="Kresovich S."/>
        </authorList>
    </citation>
    <scope>NUCLEOTIDE SEQUENCE</scope>
</reference>
<dbReference type="Proteomes" id="UP000807115">
    <property type="component" value="Chromosome 4"/>
</dbReference>
<evidence type="ECO:0000313" key="1">
    <source>
        <dbReference type="EMBL" id="KAG0533537.1"/>
    </source>
</evidence>
<evidence type="ECO:0000313" key="2">
    <source>
        <dbReference type="Proteomes" id="UP000807115"/>
    </source>
</evidence>
<gene>
    <name evidence="1" type="ORF">BDA96_04G201500</name>
</gene>
<dbReference type="AlphaFoldDB" id="A0A921R568"/>
<organism evidence="1 2">
    <name type="scientific">Sorghum bicolor</name>
    <name type="common">Sorghum</name>
    <name type="synonym">Sorghum vulgare</name>
    <dbReference type="NCBI Taxonomy" id="4558"/>
    <lineage>
        <taxon>Eukaryota</taxon>
        <taxon>Viridiplantae</taxon>
        <taxon>Streptophyta</taxon>
        <taxon>Embryophyta</taxon>
        <taxon>Tracheophyta</taxon>
        <taxon>Spermatophyta</taxon>
        <taxon>Magnoliopsida</taxon>
        <taxon>Liliopsida</taxon>
        <taxon>Poales</taxon>
        <taxon>Poaceae</taxon>
        <taxon>PACMAD clade</taxon>
        <taxon>Panicoideae</taxon>
        <taxon>Andropogonodae</taxon>
        <taxon>Andropogoneae</taxon>
        <taxon>Sorghinae</taxon>
        <taxon>Sorghum</taxon>
    </lineage>
</organism>
<comment type="caution">
    <text evidence="1">The sequence shown here is derived from an EMBL/GenBank/DDBJ whole genome shotgun (WGS) entry which is preliminary data.</text>
</comment>
<accession>A0A921R568</accession>